<feature type="transmembrane region" description="Helical" evidence="1">
    <location>
        <begin position="152"/>
        <end position="171"/>
    </location>
</feature>
<evidence type="ECO:0008006" key="4">
    <source>
        <dbReference type="Google" id="ProtNLM"/>
    </source>
</evidence>
<sequence length="301" mass="32071">MKGLAEFVLRGRAQALLVTLAGATSIVFCWLSAAVIGLVTLRKGAVAGGWLFVWALLPAGAVWYMYGDGGPLALLAGTLTLAAVLRATVSLPLTILATVGVGVVTGIATLGLSGVYLQEMATYFAEFLGSLEQSLSEGGQQVELPRVQPAQIAGMLGAGTAMTAALCLLLARYWQAALFNPGGFGAEFRELRYPASASLVLVLATLVLSSTGPQLRAWAMICMIPLTFAGIALVHANAKARGRGTGWLAGFYLLWLIFDPVKLLVVCLAIADSWLDFRRRWAKVESEHHQPPQERDDDRDL</sequence>
<proteinExistence type="predicted"/>
<feature type="transmembrane region" description="Helical" evidence="1">
    <location>
        <begin position="246"/>
        <end position="271"/>
    </location>
</feature>
<keyword evidence="1" id="KW-0812">Transmembrane</keyword>
<dbReference type="Proteomes" id="UP001143304">
    <property type="component" value="Unassembled WGS sequence"/>
</dbReference>
<evidence type="ECO:0000256" key="1">
    <source>
        <dbReference type="SAM" id="Phobius"/>
    </source>
</evidence>
<accession>A0ABT3T9P0</accession>
<organism evidence="2 3">
    <name type="scientific">Candidatus Marimicrobium litorale</name>
    <dbReference type="NCBI Taxonomy" id="2518991"/>
    <lineage>
        <taxon>Bacteria</taxon>
        <taxon>Pseudomonadati</taxon>
        <taxon>Pseudomonadota</taxon>
        <taxon>Gammaproteobacteria</taxon>
        <taxon>Cellvibrionales</taxon>
        <taxon>Halieaceae</taxon>
        <taxon>Marimicrobium</taxon>
    </lineage>
</organism>
<feature type="transmembrane region" description="Helical" evidence="1">
    <location>
        <begin position="46"/>
        <end position="66"/>
    </location>
</feature>
<feature type="transmembrane region" description="Helical" evidence="1">
    <location>
        <begin position="15"/>
        <end position="39"/>
    </location>
</feature>
<gene>
    <name evidence="2" type="ORF">EYC82_16785</name>
</gene>
<name>A0ABT3T9P0_9GAMM</name>
<comment type="caution">
    <text evidence="2">The sequence shown here is derived from an EMBL/GenBank/DDBJ whole genome shotgun (WGS) entry which is preliminary data.</text>
</comment>
<evidence type="ECO:0000313" key="3">
    <source>
        <dbReference type="Proteomes" id="UP001143304"/>
    </source>
</evidence>
<dbReference type="RefSeq" id="WP_279250787.1">
    <property type="nucleotide sequence ID" value="NZ_SHNO01000002.1"/>
</dbReference>
<feature type="transmembrane region" description="Helical" evidence="1">
    <location>
        <begin position="191"/>
        <end position="209"/>
    </location>
</feature>
<feature type="transmembrane region" description="Helical" evidence="1">
    <location>
        <begin position="96"/>
        <end position="117"/>
    </location>
</feature>
<reference evidence="2" key="1">
    <citation type="submission" date="2019-02" db="EMBL/GenBank/DDBJ databases">
        <authorList>
            <person name="Li S.-H."/>
        </authorList>
    </citation>
    <scope>NUCLEOTIDE SEQUENCE</scope>
    <source>
        <strain evidence="2">IMCC11814</strain>
    </source>
</reference>
<feature type="transmembrane region" description="Helical" evidence="1">
    <location>
        <begin position="215"/>
        <end position="234"/>
    </location>
</feature>
<protein>
    <recommendedName>
        <fullName evidence="4">DUF2232 domain-containing protein</fullName>
    </recommendedName>
</protein>
<keyword evidence="1" id="KW-0472">Membrane</keyword>
<evidence type="ECO:0000313" key="2">
    <source>
        <dbReference type="EMBL" id="MCX2979002.1"/>
    </source>
</evidence>
<dbReference type="EMBL" id="SHNO01000002">
    <property type="protein sequence ID" value="MCX2979002.1"/>
    <property type="molecule type" value="Genomic_DNA"/>
</dbReference>
<keyword evidence="1" id="KW-1133">Transmembrane helix</keyword>
<keyword evidence="3" id="KW-1185">Reference proteome</keyword>